<dbReference type="PANTHER" id="PTHR24347">
    <property type="entry name" value="SERINE/THREONINE-PROTEIN KINASE"/>
    <property type="match status" value="1"/>
</dbReference>
<dbReference type="FunFam" id="1.10.510.10:FF:000571">
    <property type="entry name" value="Maternal embryonic leucine zipper kinase"/>
    <property type="match status" value="1"/>
</dbReference>
<protein>
    <recommendedName>
        <fullName evidence="4">Protein kinase domain-containing protein</fullName>
    </recommendedName>
</protein>
<evidence type="ECO:0000256" key="3">
    <source>
        <dbReference type="SAM" id="MobiDB-lite"/>
    </source>
</evidence>
<dbReference type="AlphaFoldDB" id="A0AAU9LDN5"/>
<evidence type="ECO:0000259" key="4">
    <source>
        <dbReference type="PROSITE" id="PS50011"/>
    </source>
</evidence>
<dbReference type="InterPro" id="IPR011009">
    <property type="entry name" value="Kinase-like_dom_sf"/>
</dbReference>
<proteinExistence type="predicted"/>
<dbReference type="EMBL" id="CAKKTJ010000330">
    <property type="protein sequence ID" value="CAH0481786.1"/>
    <property type="molecule type" value="Genomic_DNA"/>
</dbReference>
<dbReference type="Proteomes" id="UP001160483">
    <property type="component" value="Unassembled WGS sequence"/>
</dbReference>
<dbReference type="PROSITE" id="PS50011">
    <property type="entry name" value="PROTEIN_KINASE_DOM"/>
    <property type="match status" value="1"/>
</dbReference>
<keyword evidence="1" id="KW-0547">Nucleotide-binding</keyword>
<reference evidence="5" key="1">
    <citation type="submission" date="2021-11" db="EMBL/GenBank/DDBJ databases">
        <authorList>
            <person name="Islam A."/>
            <person name="Islam S."/>
            <person name="Flora M.S."/>
            <person name="Rahman M."/>
            <person name="Ziaur R.M."/>
            <person name="Epstein J.H."/>
            <person name="Hassan M."/>
            <person name="Klassen M."/>
            <person name="Woodard K."/>
            <person name="Webb A."/>
            <person name="Webby R.J."/>
            <person name="El Zowalaty M.E."/>
        </authorList>
    </citation>
    <scope>NUCLEOTIDE SEQUENCE</scope>
    <source>
        <strain evidence="5">Pbs3</strain>
    </source>
</reference>
<evidence type="ECO:0000313" key="6">
    <source>
        <dbReference type="Proteomes" id="UP001160483"/>
    </source>
</evidence>
<sequence length="387" mass="44044">MLWCLSCFSHRRAQEKTKVIDNTLNASGIFAIGQHHDKKTPTFEDTYEIRYQIGQGKTGQVFVAKKKRSMYHNSAKTLVEKQQREREERECDDEVAVKIIRQEYLSTPNRIEAIQSELSILAHVNHPGILRLRNVFQDDNKIAIVTDRATGGEILDAICRPGAPRVCESDVAAIIRQLLSVLAYLHLNGITHRDIKVENILSKSQKLQDGVLLIDFGLAHMGTIGGREMSGMNGTPHYMAPEMYRKHGVYDFAIDLWSLGVVTYVLLFGQYPFDARFLSQIEDKVVKGEFKYPPELESKVSQQAKKFIEYLLVRNPHERPPAAMALQHPWLQVDASSTVPFTDEHMAALTKFLESKKVFASPASKEYVPPEPVREEESLYMKDKTNQ</sequence>
<dbReference type="Pfam" id="PF00069">
    <property type="entry name" value="Pkinase"/>
    <property type="match status" value="1"/>
</dbReference>
<evidence type="ECO:0000256" key="2">
    <source>
        <dbReference type="ARBA" id="ARBA00022840"/>
    </source>
</evidence>
<dbReference type="InterPro" id="IPR000719">
    <property type="entry name" value="Prot_kinase_dom"/>
</dbReference>
<dbReference type="SUPFAM" id="SSF56112">
    <property type="entry name" value="Protein kinase-like (PK-like)"/>
    <property type="match status" value="1"/>
</dbReference>
<comment type="caution">
    <text evidence="5">The sequence shown here is derived from an EMBL/GenBank/DDBJ whole genome shotgun (WGS) entry which is preliminary data.</text>
</comment>
<feature type="domain" description="Protein kinase" evidence="4">
    <location>
        <begin position="47"/>
        <end position="331"/>
    </location>
</feature>
<evidence type="ECO:0000256" key="1">
    <source>
        <dbReference type="ARBA" id="ARBA00022741"/>
    </source>
</evidence>
<dbReference type="GO" id="GO:0005524">
    <property type="term" value="F:ATP binding"/>
    <property type="evidence" value="ECO:0007669"/>
    <property type="project" value="UniProtKB-KW"/>
</dbReference>
<gene>
    <name evidence="5" type="ORF">PBS003_LOCUS8391</name>
</gene>
<evidence type="ECO:0000313" key="5">
    <source>
        <dbReference type="EMBL" id="CAH0481786.1"/>
    </source>
</evidence>
<dbReference type="GO" id="GO:0004672">
    <property type="term" value="F:protein kinase activity"/>
    <property type="evidence" value="ECO:0007669"/>
    <property type="project" value="InterPro"/>
</dbReference>
<feature type="compositionally biased region" description="Basic and acidic residues" evidence="3">
    <location>
        <begin position="372"/>
        <end position="387"/>
    </location>
</feature>
<organism evidence="5 6">
    <name type="scientific">Peronospora belbahrii</name>
    <dbReference type="NCBI Taxonomy" id="622444"/>
    <lineage>
        <taxon>Eukaryota</taxon>
        <taxon>Sar</taxon>
        <taxon>Stramenopiles</taxon>
        <taxon>Oomycota</taxon>
        <taxon>Peronosporomycetes</taxon>
        <taxon>Peronosporales</taxon>
        <taxon>Peronosporaceae</taxon>
        <taxon>Peronospora</taxon>
    </lineage>
</organism>
<dbReference type="Gene3D" id="1.10.510.10">
    <property type="entry name" value="Transferase(Phosphotransferase) domain 1"/>
    <property type="match status" value="1"/>
</dbReference>
<accession>A0AAU9LDN5</accession>
<feature type="region of interest" description="Disordered" evidence="3">
    <location>
        <begin position="362"/>
        <end position="387"/>
    </location>
</feature>
<dbReference type="SMART" id="SM00220">
    <property type="entry name" value="S_TKc"/>
    <property type="match status" value="1"/>
</dbReference>
<name>A0AAU9LDN5_9STRA</name>
<keyword evidence="2" id="KW-0067">ATP-binding</keyword>